<dbReference type="FunFam" id="3.40.50.720:FF:000131">
    <property type="entry name" value="Short-chain dehydrogenase/reductase 3"/>
    <property type="match status" value="1"/>
</dbReference>
<keyword evidence="8 13" id="KW-0472">Membrane</keyword>
<sequence length="305" mass="34604">MKYIFELLFHFVVTLFLMIHGLIWGILKQIIPLRYRAKNIRNQNVLITGTGSGIGKLLAKKMAKLGAFCILIDINEKKNSETAQEIKFENGKALTLTCDLSDKNQIFKLYHQIKKSMDHVDLLINNAGIVNGKKFLDSSDQSIEKTFNVNTLSHIWMNKAFLPDMIKKNHGHIVTISSMAGLFGAAGLCDYCASKSAIIGFDESLRNELLRLHKTGVKTTLVCPNVISTGMFNGYNSVIPELDPYYVADKIIEAILTEQKVLLIPKIMYFLYFFKTMISHETESYLAKYVFKTCYAMDNFKGKKE</sequence>
<evidence type="ECO:0000256" key="13">
    <source>
        <dbReference type="SAM" id="Phobius"/>
    </source>
</evidence>
<dbReference type="InterPro" id="IPR002347">
    <property type="entry name" value="SDR_fam"/>
</dbReference>
<keyword evidence="6" id="KW-0560">Oxidoreductase</keyword>
<comment type="caution">
    <text evidence="14">The sequence shown here is derived from an EMBL/GenBank/DDBJ whole genome shotgun (WGS) entry which is preliminary data.</text>
</comment>
<dbReference type="InterPro" id="IPR036291">
    <property type="entry name" value="NAD(P)-bd_dom_sf"/>
</dbReference>
<keyword evidence="15" id="KW-1185">Reference proteome</keyword>
<organism evidence="14 15">
    <name type="scientific">Brachionus plicatilis</name>
    <name type="common">Marine rotifer</name>
    <name type="synonym">Brachionus muelleri</name>
    <dbReference type="NCBI Taxonomy" id="10195"/>
    <lineage>
        <taxon>Eukaryota</taxon>
        <taxon>Metazoa</taxon>
        <taxon>Spiralia</taxon>
        <taxon>Gnathifera</taxon>
        <taxon>Rotifera</taxon>
        <taxon>Eurotatoria</taxon>
        <taxon>Monogononta</taxon>
        <taxon>Pseudotrocha</taxon>
        <taxon>Ploima</taxon>
        <taxon>Brachionidae</taxon>
        <taxon>Brachionus</taxon>
    </lineage>
</organism>
<dbReference type="AlphaFoldDB" id="A0A3M7Q226"/>
<evidence type="ECO:0000256" key="11">
    <source>
        <dbReference type="ARBA" id="ARBA00082544"/>
    </source>
</evidence>
<keyword evidence="4" id="KW-0521">NADP</keyword>
<protein>
    <recommendedName>
        <fullName evidence="10">Short-chain dehydrogenase/reductase 3</fullName>
    </recommendedName>
    <alternativeName>
        <fullName evidence="11">Retinal short-chain dehydrogenase/reductase 1</fullName>
    </alternativeName>
</protein>
<proteinExistence type="inferred from homology"/>
<evidence type="ECO:0000256" key="6">
    <source>
        <dbReference type="ARBA" id="ARBA00023002"/>
    </source>
</evidence>
<evidence type="ECO:0000256" key="9">
    <source>
        <dbReference type="ARBA" id="ARBA00059620"/>
    </source>
</evidence>
<evidence type="ECO:0000256" key="10">
    <source>
        <dbReference type="ARBA" id="ARBA00068717"/>
    </source>
</evidence>
<comment type="subcellular location">
    <subcellularLocation>
        <location evidence="1">Membrane</location>
        <topology evidence="1">Multi-pass membrane protein</topology>
    </subcellularLocation>
</comment>
<dbReference type="PRINTS" id="PR00080">
    <property type="entry name" value="SDRFAMILY"/>
</dbReference>
<evidence type="ECO:0000256" key="8">
    <source>
        <dbReference type="ARBA" id="ARBA00023136"/>
    </source>
</evidence>
<keyword evidence="7" id="KW-0443">Lipid metabolism</keyword>
<evidence type="ECO:0000313" key="15">
    <source>
        <dbReference type="Proteomes" id="UP000276133"/>
    </source>
</evidence>
<dbReference type="PANTHER" id="PTHR24322:SF736">
    <property type="entry name" value="RETINOL DEHYDROGENASE 10"/>
    <property type="match status" value="1"/>
</dbReference>
<comment type="similarity">
    <text evidence="2 12">Belongs to the short-chain dehydrogenases/reductases (SDR) family.</text>
</comment>
<accession>A0A3M7Q226</accession>
<feature type="transmembrane region" description="Helical" evidence="13">
    <location>
        <begin position="7"/>
        <end position="27"/>
    </location>
</feature>
<name>A0A3M7Q226_BRAPC</name>
<dbReference type="PANTHER" id="PTHR24322">
    <property type="entry name" value="PKSB"/>
    <property type="match status" value="1"/>
</dbReference>
<evidence type="ECO:0000256" key="4">
    <source>
        <dbReference type="ARBA" id="ARBA00022857"/>
    </source>
</evidence>
<comment type="function">
    <text evidence="9">Catalyzes the reduction of all-trans-retinal to all-trans-retinol in the presence of NADPH.</text>
</comment>
<dbReference type="STRING" id="10195.A0A3M7Q226"/>
<keyword evidence="3 13" id="KW-0812">Transmembrane</keyword>
<dbReference type="OrthoDB" id="10253736at2759"/>
<evidence type="ECO:0000313" key="14">
    <source>
        <dbReference type="EMBL" id="RNA05254.1"/>
    </source>
</evidence>
<evidence type="ECO:0000256" key="5">
    <source>
        <dbReference type="ARBA" id="ARBA00022989"/>
    </source>
</evidence>
<dbReference type="Proteomes" id="UP000276133">
    <property type="component" value="Unassembled WGS sequence"/>
</dbReference>
<evidence type="ECO:0000256" key="12">
    <source>
        <dbReference type="RuleBase" id="RU000363"/>
    </source>
</evidence>
<dbReference type="GO" id="GO:0052650">
    <property type="term" value="F:all-trans-retinol dehydrogenase (NADP+) activity"/>
    <property type="evidence" value="ECO:0007669"/>
    <property type="project" value="UniProtKB-ARBA"/>
</dbReference>
<dbReference type="Pfam" id="PF00106">
    <property type="entry name" value="adh_short"/>
    <property type="match status" value="1"/>
</dbReference>
<dbReference type="EMBL" id="REGN01007805">
    <property type="protein sequence ID" value="RNA05254.1"/>
    <property type="molecule type" value="Genomic_DNA"/>
</dbReference>
<dbReference type="Gene3D" id="3.40.50.720">
    <property type="entry name" value="NAD(P)-binding Rossmann-like Domain"/>
    <property type="match status" value="1"/>
</dbReference>
<evidence type="ECO:0000256" key="3">
    <source>
        <dbReference type="ARBA" id="ARBA00022692"/>
    </source>
</evidence>
<reference evidence="14 15" key="1">
    <citation type="journal article" date="2018" name="Sci. Rep.">
        <title>Genomic signatures of local adaptation to the degree of environmental predictability in rotifers.</title>
        <authorList>
            <person name="Franch-Gras L."/>
            <person name="Hahn C."/>
            <person name="Garcia-Roger E.M."/>
            <person name="Carmona M.J."/>
            <person name="Serra M."/>
            <person name="Gomez A."/>
        </authorList>
    </citation>
    <scope>NUCLEOTIDE SEQUENCE [LARGE SCALE GENOMIC DNA]</scope>
    <source>
        <strain evidence="14">HYR1</strain>
    </source>
</reference>
<evidence type="ECO:0000256" key="7">
    <source>
        <dbReference type="ARBA" id="ARBA00023098"/>
    </source>
</evidence>
<dbReference type="CDD" id="cd05339">
    <property type="entry name" value="17beta-HSDXI-like_SDR_c"/>
    <property type="match status" value="1"/>
</dbReference>
<evidence type="ECO:0000256" key="2">
    <source>
        <dbReference type="ARBA" id="ARBA00006484"/>
    </source>
</evidence>
<dbReference type="PRINTS" id="PR00081">
    <property type="entry name" value="GDHRDH"/>
</dbReference>
<dbReference type="GO" id="GO:0016020">
    <property type="term" value="C:membrane"/>
    <property type="evidence" value="ECO:0007669"/>
    <property type="project" value="UniProtKB-SubCell"/>
</dbReference>
<gene>
    <name evidence="14" type="ORF">BpHYR1_016008</name>
</gene>
<keyword evidence="5 13" id="KW-1133">Transmembrane helix</keyword>
<evidence type="ECO:0000256" key="1">
    <source>
        <dbReference type="ARBA" id="ARBA00004141"/>
    </source>
</evidence>
<dbReference type="SUPFAM" id="SSF51735">
    <property type="entry name" value="NAD(P)-binding Rossmann-fold domains"/>
    <property type="match status" value="1"/>
</dbReference>